<dbReference type="AlphaFoldDB" id="A0A2H9ZSG3"/>
<accession>A0A2H9ZSG3</accession>
<evidence type="ECO:0000313" key="1">
    <source>
        <dbReference type="EMBL" id="PKA46232.1"/>
    </source>
</evidence>
<reference evidence="1 2" key="1">
    <citation type="journal article" date="2017" name="Nature">
        <title>The Apostasia genome and the evolution of orchids.</title>
        <authorList>
            <person name="Zhang G.Q."/>
            <person name="Liu K.W."/>
            <person name="Li Z."/>
            <person name="Lohaus R."/>
            <person name="Hsiao Y.Y."/>
            <person name="Niu S.C."/>
            <person name="Wang J.Y."/>
            <person name="Lin Y.C."/>
            <person name="Xu Q."/>
            <person name="Chen L.J."/>
            <person name="Yoshida K."/>
            <person name="Fujiwara S."/>
            <person name="Wang Z.W."/>
            <person name="Zhang Y.Q."/>
            <person name="Mitsuda N."/>
            <person name="Wang M."/>
            <person name="Liu G.H."/>
            <person name="Pecoraro L."/>
            <person name="Huang H.X."/>
            <person name="Xiao X.J."/>
            <person name="Lin M."/>
            <person name="Wu X.Y."/>
            <person name="Wu W.L."/>
            <person name="Chen Y.Y."/>
            <person name="Chang S.B."/>
            <person name="Sakamoto S."/>
            <person name="Ohme-Takagi M."/>
            <person name="Yagi M."/>
            <person name="Zeng S.J."/>
            <person name="Shen C.Y."/>
            <person name="Yeh C.M."/>
            <person name="Luo Y.B."/>
            <person name="Tsai W.C."/>
            <person name="Van de Peer Y."/>
            <person name="Liu Z.J."/>
        </authorList>
    </citation>
    <scope>NUCLEOTIDE SEQUENCE [LARGE SCALE GENOMIC DNA]</scope>
    <source>
        <strain evidence="2">cv. Shenzhen</strain>
        <tissue evidence="1">Stem</tissue>
    </source>
</reference>
<keyword evidence="2" id="KW-1185">Reference proteome</keyword>
<dbReference type="Proteomes" id="UP000236161">
    <property type="component" value="Unassembled WGS sequence"/>
</dbReference>
<organism evidence="1 2">
    <name type="scientific">Apostasia shenzhenica</name>
    <dbReference type="NCBI Taxonomy" id="1088818"/>
    <lineage>
        <taxon>Eukaryota</taxon>
        <taxon>Viridiplantae</taxon>
        <taxon>Streptophyta</taxon>
        <taxon>Embryophyta</taxon>
        <taxon>Tracheophyta</taxon>
        <taxon>Spermatophyta</taxon>
        <taxon>Magnoliopsida</taxon>
        <taxon>Liliopsida</taxon>
        <taxon>Asparagales</taxon>
        <taxon>Orchidaceae</taxon>
        <taxon>Apostasioideae</taxon>
        <taxon>Apostasia</taxon>
    </lineage>
</organism>
<protein>
    <submittedName>
        <fullName evidence="1">Uncharacterized protein</fullName>
    </submittedName>
</protein>
<dbReference type="EMBL" id="KZ454410">
    <property type="protein sequence ID" value="PKA46232.1"/>
    <property type="molecule type" value="Genomic_DNA"/>
</dbReference>
<evidence type="ECO:0000313" key="2">
    <source>
        <dbReference type="Proteomes" id="UP000236161"/>
    </source>
</evidence>
<proteinExistence type="predicted"/>
<sequence>MAHDQENESDHEEKVDTRLSYEELDLALNELFFEYEKLKNKYFVCKKSIIKLKKN</sequence>
<dbReference type="OrthoDB" id="1437013at2759"/>
<gene>
    <name evidence="1" type="ORF">AXF42_Ash021755</name>
</gene>
<name>A0A2H9ZSG3_9ASPA</name>